<evidence type="ECO:0000313" key="6">
    <source>
        <dbReference type="Proteomes" id="UP001419910"/>
    </source>
</evidence>
<dbReference type="PANTHER" id="PTHR31956">
    <property type="entry name" value="NON-SPECIFIC PHOSPHOLIPASE C4-RELATED"/>
    <property type="match status" value="1"/>
</dbReference>
<dbReference type="RefSeq" id="WP_343887632.1">
    <property type="nucleotide sequence ID" value="NZ_BAAAEH010000005.1"/>
</dbReference>
<dbReference type="Pfam" id="PF04185">
    <property type="entry name" value="Phosphoesterase"/>
    <property type="match status" value="1"/>
</dbReference>
<dbReference type="PANTHER" id="PTHR31956:SF1">
    <property type="entry name" value="NON-SPECIFIC PHOSPHOLIPASE C1"/>
    <property type="match status" value="1"/>
</dbReference>
<dbReference type="InterPro" id="IPR007312">
    <property type="entry name" value="Phosphoesterase"/>
</dbReference>
<name>A0ABU9XWZ5_9SPHN</name>
<feature type="domain" description="Bacterial phospholipase C C-terminal" evidence="4">
    <location>
        <begin position="607"/>
        <end position="686"/>
    </location>
</feature>
<keyword evidence="6" id="KW-1185">Reference proteome</keyword>
<dbReference type="InterPro" id="IPR008475">
    <property type="entry name" value="PLipase_C_C"/>
</dbReference>
<comment type="similarity">
    <text evidence="1">Belongs to the bacterial phospholipase C family.</text>
</comment>
<accession>A0ABU9XWZ5</accession>
<dbReference type="Proteomes" id="UP001419910">
    <property type="component" value="Unassembled WGS sequence"/>
</dbReference>
<evidence type="ECO:0000256" key="3">
    <source>
        <dbReference type="ARBA" id="ARBA00022801"/>
    </source>
</evidence>
<organism evidence="5 6">
    <name type="scientific">Sphingomonas oligophenolica</name>
    <dbReference type="NCBI Taxonomy" id="301154"/>
    <lineage>
        <taxon>Bacteria</taxon>
        <taxon>Pseudomonadati</taxon>
        <taxon>Pseudomonadota</taxon>
        <taxon>Alphaproteobacteria</taxon>
        <taxon>Sphingomonadales</taxon>
        <taxon>Sphingomonadaceae</taxon>
        <taxon>Sphingomonas</taxon>
    </lineage>
</organism>
<proteinExistence type="inferred from homology"/>
<protein>
    <recommendedName>
        <fullName evidence="2">phospholipase C</fullName>
        <ecNumber evidence="2">3.1.4.3</ecNumber>
    </recommendedName>
</protein>
<dbReference type="InterPro" id="IPR017767">
    <property type="entry name" value="PC-PLC"/>
</dbReference>
<keyword evidence="3" id="KW-0378">Hydrolase</keyword>
<dbReference type="InterPro" id="IPR017850">
    <property type="entry name" value="Alkaline_phosphatase_core_sf"/>
</dbReference>
<evidence type="ECO:0000256" key="1">
    <source>
        <dbReference type="ARBA" id="ARBA00009717"/>
    </source>
</evidence>
<dbReference type="EMBL" id="JBDIME010000001">
    <property type="protein sequence ID" value="MEN2788061.1"/>
    <property type="molecule type" value="Genomic_DNA"/>
</dbReference>
<dbReference type="Pfam" id="PF05506">
    <property type="entry name" value="PLipase_C_C"/>
    <property type="match status" value="2"/>
</dbReference>
<sequence>MNRDRRDFLRLAGAGSATAMSGFIDRALAIPAARRSGSIMDVEHIVVHMQENRSFDHYFGMLNGVRGFGDPRPLRLAGGRTVWSQPSSQHPDGYVLPFHGNSKTTRSFLVDGADQSHVENMQIFNRGRYDRWGHSDELHNRMLHYGPGDLPFYYALADAFTVCDAYHCSTMTQTYPNRLHLFTGCNGGGTVGGDPQMQNYGEDETPSADMAMDRPIDPKAYGWTTYAERLQAAGVSWKVYQEYDNFGDNLLSVFPAFRPCARDSDLYRRGRSWVSEHAEGEDRTRSDGEQLAAAFRRDIERGQLPQISWIVTAADLSEHPKAEPSKGEHVTAKLIEALIDNPDIFAKTVFILTYDEAGGFYDHMAPPVPPVGKYPGKSTVPLDGETKDYRGSGGAGDEQHPIGLGIRTPTVIISPWSRGGNVCSELFDHTSVLQFMEKRFGVRETNISPWRRSVCGDLLSAFDFSDGQRVRARSLPGTDDFRERVARSTAGTANAIPARQSPTAQMSGQRAHRPLPYRIVADRHVDADGRLAIAMINLGNAGVVLTAHDNRDRLEPRHYTIGAGDRIEDAWDVEDDMFDLTLRGPNGFLRQFAGRLGKGAGRQVRLVDHPEMDAVELRFENRGDAPLAFTIALDKLYPTDAARTRIVTVPPGKAAADLWRLSKSDNWYDLSVTTGSKDGALWRYAGKVENGRPGRTDPAIGMMRI</sequence>
<evidence type="ECO:0000313" key="5">
    <source>
        <dbReference type="EMBL" id="MEN2788061.1"/>
    </source>
</evidence>
<dbReference type="InterPro" id="IPR006311">
    <property type="entry name" value="TAT_signal"/>
</dbReference>
<dbReference type="NCBIfam" id="TIGR03396">
    <property type="entry name" value="PC_PLC"/>
    <property type="match status" value="1"/>
</dbReference>
<dbReference type="Gene3D" id="3.40.720.10">
    <property type="entry name" value="Alkaline Phosphatase, subunit A"/>
    <property type="match status" value="1"/>
</dbReference>
<reference evidence="5 6" key="1">
    <citation type="submission" date="2024-05" db="EMBL/GenBank/DDBJ databases">
        <authorList>
            <person name="Liu Q."/>
            <person name="Xin Y.-H."/>
        </authorList>
    </citation>
    <scope>NUCLEOTIDE SEQUENCE [LARGE SCALE GENOMIC DNA]</scope>
    <source>
        <strain evidence="5 6">CGMCC 1.10181</strain>
    </source>
</reference>
<comment type="caution">
    <text evidence="5">The sequence shown here is derived from an EMBL/GenBank/DDBJ whole genome shotgun (WGS) entry which is preliminary data.</text>
</comment>
<dbReference type="PROSITE" id="PS51318">
    <property type="entry name" value="TAT"/>
    <property type="match status" value="1"/>
</dbReference>
<evidence type="ECO:0000256" key="2">
    <source>
        <dbReference type="ARBA" id="ARBA00012018"/>
    </source>
</evidence>
<gene>
    <name evidence="5" type="ORF">ABC974_00330</name>
</gene>
<evidence type="ECO:0000259" key="4">
    <source>
        <dbReference type="Pfam" id="PF05506"/>
    </source>
</evidence>
<feature type="domain" description="Bacterial phospholipase C C-terminal" evidence="4">
    <location>
        <begin position="512"/>
        <end position="595"/>
    </location>
</feature>
<dbReference type="EC" id="3.1.4.3" evidence="2"/>